<feature type="region of interest" description="Disordered" evidence="1">
    <location>
        <begin position="1"/>
        <end position="105"/>
    </location>
</feature>
<evidence type="ECO:0000256" key="1">
    <source>
        <dbReference type="SAM" id="MobiDB-lite"/>
    </source>
</evidence>
<feature type="compositionally biased region" description="Basic and acidic residues" evidence="1">
    <location>
        <begin position="43"/>
        <end position="60"/>
    </location>
</feature>
<proteinExistence type="predicted"/>
<feature type="compositionally biased region" description="Low complexity" evidence="1">
    <location>
        <begin position="84"/>
        <end position="96"/>
    </location>
</feature>
<keyword evidence="3" id="KW-1185">Reference proteome</keyword>
<feature type="compositionally biased region" description="Polar residues" evidence="1">
    <location>
        <begin position="74"/>
        <end position="83"/>
    </location>
</feature>
<protein>
    <submittedName>
        <fullName evidence="2">Uncharacterized protein</fullName>
    </submittedName>
</protein>
<dbReference type="EMBL" id="JAAALK010000289">
    <property type="protein sequence ID" value="KAG8050539.1"/>
    <property type="molecule type" value="Genomic_DNA"/>
</dbReference>
<reference evidence="2" key="2">
    <citation type="submission" date="2021-02" db="EMBL/GenBank/DDBJ databases">
        <authorList>
            <person name="Kimball J.A."/>
            <person name="Haas M.W."/>
            <person name="Macchietto M."/>
            <person name="Kono T."/>
            <person name="Duquette J."/>
            <person name="Shao M."/>
        </authorList>
    </citation>
    <scope>NUCLEOTIDE SEQUENCE</scope>
    <source>
        <tissue evidence="2">Fresh leaf tissue</tissue>
    </source>
</reference>
<organism evidence="2 3">
    <name type="scientific">Zizania palustris</name>
    <name type="common">Northern wild rice</name>
    <dbReference type="NCBI Taxonomy" id="103762"/>
    <lineage>
        <taxon>Eukaryota</taxon>
        <taxon>Viridiplantae</taxon>
        <taxon>Streptophyta</taxon>
        <taxon>Embryophyta</taxon>
        <taxon>Tracheophyta</taxon>
        <taxon>Spermatophyta</taxon>
        <taxon>Magnoliopsida</taxon>
        <taxon>Liliopsida</taxon>
        <taxon>Poales</taxon>
        <taxon>Poaceae</taxon>
        <taxon>BOP clade</taxon>
        <taxon>Oryzoideae</taxon>
        <taxon>Oryzeae</taxon>
        <taxon>Zizaniinae</taxon>
        <taxon>Zizania</taxon>
    </lineage>
</organism>
<name>A0A8J5VMS4_ZIZPA</name>
<accession>A0A8J5VMS4</accession>
<dbReference type="AlphaFoldDB" id="A0A8J5VMS4"/>
<reference evidence="2" key="1">
    <citation type="journal article" date="2021" name="bioRxiv">
        <title>Whole Genome Assembly and Annotation of Northern Wild Rice, Zizania palustris L., Supports a Whole Genome Duplication in the Zizania Genus.</title>
        <authorList>
            <person name="Haas M."/>
            <person name="Kono T."/>
            <person name="Macchietto M."/>
            <person name="Millas R."/>
            <person name="McGilp L."/>
            <person name="Shao M."/>
            <person name="Duquette J."/>
            <person name="Hirsch C.N."/>
            <person name="Kimball J."/>
        </authorList>
    </citation>
    <scope>NUCLEOTIDE SEQUENCE</scope>
    <source>
        <tissue evidence="2">Fresh leaf tissue</tissue>
    </source>
</reference>
<evidence type="ECO:0000313" key="3">
    <source>
        <dbReference type="Proteomes" id="UP000729402"/>
    </source>
</evidence>
<dbReference type="OrthoDB" id="694614at2759"/>
<feature type="compositionally biased region" description="Polar residues" evidence="1">
    <location>
        <begin position="8"/>
        <end position="21"/>
    </location>
</feature>
<dbReference type="Proteomes" id="UP000729402">
    <property type="component" value="Unassembled WGS sequence"/>
</dbReference>
<gene>
    <name evidence="2" type="ORF">GUJ93_ZPchr0009g2045</name>
</gene>
<dbReference type="PANTHER" id="PTHR33075:SF7">
    <property type="entry name" value="OS02G0303350 PROTEIN"/>
    <property type="match status" value="1"/>
</dbReference>
<sequence length="421" mass="45566">MSGGGGSPNNTEWRFNQTLRNVQGMLKGRSFPGKVLLTQRSEPLSRPEYSPRYENDRDEYGQNEGSQEGKGQAYGNTSDNMSVKKSNPPSTSSTNSLPDAQGLVSGARATDSARIAKFKHELSRPAVILGRSWTFPVYLLNNEFADPIPADEEDLPPDGGNPHPFNVQGEQGQMDNDLELDEGGWGGWLAQPPEPELPQQEQQQDEISVAASGISNPSQSTSATLSNAQQLAPELAIFTPDLSQVAQGVGAVNTVTEESHEVAAPNNVEIARPPIHEVTIVYQRRRFKKQGNNCLKSAVVQPTAVTGLRRSVRIRNKLKGFKTGECSRRFSDTTMKITEGKGKGKEVLLLPAEPSLKDFISASKAGVEHVPLSLGQIQHAAVHLCGLPAELVTEDLLSTKPNADLQLVSSSVLDTNKPDDE</sequence>
<dbReference type="PANTHER" id="PTHR33075">
    <property type="entry name" value="OS02G0499800 PROTEIN"/>
    <property type="match status" value="1"/>
</dbReference>
<comment type="caution">
    <text evidence="2">The sequence shown here is derived from an EMBL/GenBank/DDBJ whole genome shotgun (WGS) entry which is preliminary data.</text>
</comment>
<evidence type="ECO:0000313" key="2">
    <source>
        <dbReference type="EMBL" id="KAG8050539.1"/>
    </source>
</evidence>